<dbReference type="AlphaFoldDB" id="A0A840YR53"/>
<dbReference type="Pfam" id="PF13717">
    <property type="entry name" value="Zn_ribbon_4"/>
    <property type="match status" value="1"/>
</dbReference>
<sequence>MILECSQCRTRYLVPDTAVGAQGRTVRCANCKHSWFQAPPVGEALAAPMAVPEPSAPPPEPAPAPRVPEPVVPRTAMEAPRAQPAPRLYEDALADAGPDYDPFAPRPPFRPRKNPARKWTAAAIVAGVSMLLGLAAILYSGAPGIAAQLGLGIGGPVETPLLFSDKSVERKVMPNGSEALVVSGKVRNPTGDRQQVPDIRVELRNASDDLVYSWRITPENRQLAPNGLLDFTGAKVDVPANATVVQLSFASEIGG</sequence>
<evidence type="ECO:0000259" key="3">
    <source>
        <dbReference type="Pfam" id="PF13717"/>
    </source>
</evidence>
<feature type="transmembrane region" description="Helical" evidence="2">
    <location>
        <begin position="119"/>
        <end position="139"/>
    </location>
</feature>
<keyword evidence="2" id="KW-0472">Membrane</keyword>
<organism evidence="4 5">
    <name type="scientific">Sphingomonas xinjiangensis</name>
    <dbReference type="NCBI Taxonomy" id="643568"/>
    <lineage>
        <taxon>Bacteria</taxon>
        <taxon>Pseudomonadati</taxon>
        <taxon>Pseudomonadota</taxon>
        <taxon>Alphaproteobacteria</taxon>
        <taxon>Sphingomonadales</taxon>
        <taxon>Sphingomonadaceae</taxon>
        <taxon>Sphingomonas</taxon>
    </lineage>
</organism>
<feature type="domain" description="Zinc finger/thioredoxin putative" evidence="3">
    <location>
        <begin position="1"/>
        <end position="36"/>
    </location>
</feature>
<dbReference type="NCBIfam" id="TIGR02098">
    <property type="entry name" value="MJ0042_CXXC"/>
    <property type="match status" value="1"/>
</dbReference>
<gene>
    <name evidence="4" type="ORF">FHT02_002474</name>
</gene>
<dbReference type="RefSeq" id="WP_184087867.1">
    <property type="nucleotide sequence ID" value="NZ_JACIJF010000006.1"/>
</dbReference>
<dbReference type="EMBL" id="JACIJF010000006">
    <property type="protein sequence ID" value="MBB5711233.1"/>
    <property type="molecule type" value="Genomic_DNA"/>
</dbReference>
<evidence type="ECO:0000313" key="4">
    <source>
        <dbReference type="EMBL" id="MBB5711233.1"/>
    </source>
</evidence>
<evidence type="ECO:0000256" key="1">
    <source>
        <dbReference type="SAM" id="MobiDB-lite"/>
    </source>
</evidence>
<dbReference type="Proteomes" id="UP000527143">
    <property type="component" value="Unassembled WGS sequence"/>
</dbReference>
<protein>
    <submittedName>
        <fullName evidence="4">Putative Zn finger-like uncharacterized protein</fullName>
    </submittedName>
</protein>
<feature type="region of interest" description="Disordered" evidence="1">
    <location>
        <begin position="49"/>
        <end position="69"/>
    </location>
</feature>
<dbReference type="InterPro" id="IPR011723">
    <property type="entry name" value="Znf/thioredoxin_put"/>
</dbReference>
<feature type="compositionally biased region" description="Pro residues" evidence="1">
    <location>
        <begin position="54"/>
        <end position="69"/>
    </location>
</feature>
<accession>A0A840YR53</accession>
<keyword evidence="2" id="KW-0812">Transmembrane</keyword>
<proteinExistence type="predicted"/>
<reference evidence="4 5" key="1">
    <citation type="submission" date="2020-08" db="EMBL/GenBank/DDBJ databases">
        <title>Genomic Encyclopedia of Type Strains, Phase IV (KMG-IV): sequencing the most valuable type-strain genomes for metagenomic binning, comparative biology and taxonomic classification.</title>
        <authorList>
            <person name="Goeker M."/>
        </authorList>
    </citation>
    <scope>NUCLEOTIDE SEQUENCE [LARGE SCALE GENOMIC DNA]</scope>
    <source>
        <strain evidence="4 5">DSM 26736</strain>
    </source>
</reference>
<evidence type="ECO:0000256" key="2">
    <source>
        <dbReference type="SAM" id="Phobius"/>
    </source>
</evidence>
<comment type="caution">
    <text evidence="4">The sequence shown here is derived from an EMBL/GenBank/DDBJ whole genome shotgun (WGS) entry which is preliminary data.</text>
</comment>
<keyword evidence="5" id="KW-1185">Reference proteome</keyword>
<name>A0A840YR53_9SPHN</name>
<evidence type="ECO:0000313" key="5">
    <source>
        <dbReference type="Proteomes" id="UP000527143"/>
    </source>
</evidence>
<keyword evidence="2" id="KW-1133">Transmembrane helix</keyword>